<keyword evidence="2" id="KW-0805">Transcription regulation</keyword>
<keyword evidence="3" id="KW-0238">DNA-binding</keyword>
<evidence type="ECO:0000256" key="2">
    <source>
        <dbReference type="ARBA" id="ARBA00023015"/>
    </source>
</evidence>
<evidence type="ECO:0000256" key="3">
    <source>
        <dbReference type="ARBA" id="ARBA00023125"/>
    </source>
</evidence>
<feature type="compositionally biased region" description="Polar residues" evidence="6">
    <location>
        <begin position="8"/>
        <end position="20"/>
    </location>
</feature>
<feature type="domain" description="Zn(2)-C6 fungal-type" evidence="7">
    <location>
        <begin position="28"/>
        <end position="58"/>
    </location>
</feature>
<dbReference type="CDD" id="cd12148">
    <property type="entry name" value="fungal_TF_MHR"/>
    <property type="match status" value="1"/>
</dbReference>
<proteinExistence type="predicted"/>
<sequence>MTDAGVRASQTSSVNPSRVASSRVGKYACRECRRRKSRCDRTLPNCSLCIKFGRRCTYEPLAKTPLTRQHLTQVEEELARTKALLSKHLPRSIPADPGVDESGYHSPTVTSDHQLPPVVPDGESSFRHDGVQTAHDDMGTTNGPPSIISNQTLLNASTRSPSGSGQIFASHDSRPSSASHRPNSWAQETIHGRETAKTKVRMISSMGWLSYQAGSTVEDIWVWTIFMSFFHQLLSDSVLEGTASGAALIRLTESQASEWPDTSASDQRCETAYPHQRTRVPFSLTSLSQLEPFIDAYFSLYHCSYPIIHEATFRAQFMEVIPRPAKTAWQVLLYVVAALGAFTAAVTPTDVDIALFKAAKARLTIDVLETGNLILVQAMTLGSNYLQKRNKPNSGYNYLGLARRMAIGIGLHKEFPASKLSLLAQETRRRVWYCLYIFDVGAVITLSRPLDLPEQGIETHLPLNIHESSITAGTQVVPFPVPETTVYTHLRAQATFHLKTNIIYCKIISTPLPRASEIIELDNLVIGEWLHSLPSFFNEDAVQSTRFTLCHAILKWRYRNLRILMYRPFLVGRLMLGSEIGLSGTGDKDDPHVELAIQRCLDAAKESVELISAFWAQDQKTTMACWYGLYFLFQAILIPVICLRNSPSVPAADDWRAQIFLAIQTLELMTPSNANSHRFLNTIHSLCSFYLHPRMDGWQGPIQESPETQITNLYPLMWPTLEMAHIDGVDPALQEVVVNHFMNQVTGLQ</sequence>
<dbReference type="PROSITE" id="PS00463">
    <property type="entry name" value="ZN2_CY6_FUNGAL_1"/>
    <property type="match status" value="1"/>
</dbReference>
<dbReference type="PROSITE" id="PS50048">
    <property type="entry name" value="ZN2_CY6_FUNGAL_2"/>
    <property type="match status" value="1"/>
</dbReference>
<reference evidence="8" key="1">
    <citation type="submission" date="2021-07" db="EMBL/GenBank/DDBJ databases">
        <authorList>
            <person name="Branca A.L. A."/>
        </authorList>
    </citation>
    <scope>NUCLEOTIDE SEQUENCE</scope>
</reference>
<dbReference type="Pfam" id="PF00172">
    <property type="entry name" value="Zn_clus"/>
    <property type="match status" value="1"/>
</dbReference>
<keyword evidence="5" id="KW-0539">Nucleus</keyword>
<dbReference type="PANTHER" id="PTHR47424:SF2">
    <property type="entry name" value="TRANSCRIPTION FACTOR DOMAIN-CONTAINING PROTEIN-RELATED"/>
    <property type="match status" value="1"/>
</dbReference>
<dbReference type="InterPro" id="IPR007219">
    <property type="entry name" value="XnlR_reg_dom"/>
</dbReference>
<dbReference type="CDD" id="cd14654">
    <property type="entry name" value="ZIP_Gal4"/>
    <property type="match status" value="1"/>
</dbReference>
<dbReference type="Gene3D" id="4.10.240.10">
    <property type="entry name" value="Zn(2)-C6 fungal-type DNA-binding domain"/>
    <property type="match status" value="1"/>
</dbReference>
<evidence type="ECO:0000256" key="5">
    <source>
        <dbReference type="ARBA" id="ARBA00023242"/>
    </source>
</evidence>
<dbReference type="GO" id="GO:0000981">
    <property type="term" value="F:DNA-binding transcription factor activity, RNA polymerase II-specific"/>
    <property type="evidence" value="ECO:0007669"/>
    <property type="project" value="InterPro"/>
</dbReference>
<dbReference type="InterPro" id="IPR051127">
    <property type="entry name" value="Fungal_SecMet_Regulators"/>
</dbReference>
<dbReference type="InterPro" id="IPR005600">
    <property type="entry name" value="Gal4_dimer_dom"/>
</dbReference>
<comment type="caution">
    <text evidence="8">The sequence shown here is derived from an EMBL/GenBank/DDBJ whole genome shotgun (WGS) entry which is preliminary data.</text>
</comment>
<organism evidence="8 9">
    <name type="scientific">Penicillium nalgiovense</name>
    <dbReference type="NCBI Taxonomy" id="60175"/>
    <lineage>
        <taxon>Eukaryota</taxon>
        <taxon>Fungi</taxon>
        <taxon>Dikarya</taxon>
        <taxon>Ascomycota</taxon>
        <taxon>Pezizomycotina</taxon>
        <taxon>Eurotiomycetes</taxon>
        <taxon>Eurotiomycetidae</taxon>
        <taxon>Eurotiales</taxon>
        <taxon>Aspergillaceae</taxon>
        <taxon>Penicillium</taxon>
    </lineage>
</organism>
<name>A0A9W4MLE8_PENNA</name>
<dbReference type="OrthoDB" id="2283488at2759"/>
<dbReference type="GO" id="GO:0006351">
    <property type="term" value="P:DNA-templated transcription"/>
    <property type="evidence" value="ECO:0007669"/>
    <property type="project" value="InterPro"/>
</dbReference>
<dbReference type="GO" id="GO:0005634">
    <property type="term" value="C:nucleus"/>
    <property type="evidence" value="ECO:0007669"/>
    <property type="project" value="TreeGrafter"/>
</dbReference>
<dbReference type="GO" id="GO:0000978">
    <property type="term" value="F:RNA polymerase II cis-regulatory region sequence-specific DNA binding"/>
    <property type="evidence" value="ECO:0007669"/>
    <property type="project" value="TreeGrafter"/>
</dbReference>
<dbReference type="InterPro" id="IPR001138">
    <property type="entry name" value="Zn2Cys6_DnaBD"/>
</dbReference>
<feature type="region of interest" description="Disordered" evidence="6">
    <location>
        <begin position="157"/>
        <end position="190"/>
    </location>
</feature>
<evidence type="ECO:0000256" key="4">
    <source>
        <dbReference type="ARBA" id="ARBA00023163"/>
    </source>
</evidence>
<dbReference type="GO" id="GO:0000435">
    <property type="term" value="P:positive regulation of transcription from RNA polymerase II promoter by galactose"/>
    <property type="evidence" value="ECO:0007669"/>
    <property type="project" value="TreeGrafter"/>
</dbReference>
<dbReference type="SUPFAM" id="SSF57701">
    <property type="entry name" value="Zn2/Cys6 DNA-binding domain"/>
    <property type="match status" value="1"/>
</dbReference>
<dbReference type="EMBL" id="CAJVNV010000044">
    <property type="protein sequence ID" value="CAG7991325.1"/>
    <property type="molecule type" value="Genomic_DNA"/>
</dbReference>
<feature type="compositionally biased region" description="Polar residues" evidence="6">
    <location>
        <begin position="175"/>
        <end position="187"/>
    </location>
</feature>
<keyword evidence="1" id="KW-0479">Metal-binding</keyword>
<evidence type="ECO:0000256" key="6">
    <source>
        <dbReference type="SAM" id="MobiDB-lite"/>
    </source>
</evidence>
<dbReference type="InterPro" id="IPR036864">
    <property type="entry name" value="Zn2-C6_fun-type_DNA-bd_sf"/>
</dbReference>
<dbReference type="SMART" id="SM00906">
    <property type="entry name" value="Fungal_trans"/>
    <property type="match status" value="1"/>
</dbReference>
<feature type="compositionally biased region" description="Polar residues" evidence="6">
    <location>
        <begin position="157"/>
        <end position="167"/>
    </location>
</feature>
<gene>
    <name evidence="8" type="ORF">PNAL_LOCUS1604</name>
</gene>
<dbReference type="Proteomes" id="UP001153461">
    <property type="component" value="Unassembled WGS sequence"/>
</dbReference>
<evidence type="ECO:0000313" key="8">
    <source>
        <dbReference type="EMBL" id="CAG7991325.1"/>
    </source>
</evidence>
<keyword evidence="4" id="KW-0804">Transcription</keyword>
<evidence type="ECO:0000259" key="7">
    <source>
        <dbReference type="PROSITE" id="PS50048"/>
    </source>
</evidence>
<dbReference type="PANTHER" id="PTHR47424">
    <property type="entry name" value="REGULATORY PROTEIN GAL4"/>
    <property type="match status" value="1"/>
</dbReference>
<evidence type="ECO:0000256" key="1">
    <source>
        <dbReference type="ARBA" id="ARBA00022723"/>
    </source>
</evidence>
<accession>A0A9W4MLE8</accession>
<dbReference type="Pfam" id="PF04082">
    <property type="entry name" value="Fungal_trans"/>
    <property type="match status" value="1"/>
</dbReference>
<dbReference type="SMART" id="SM00066">
    <property type="entry name" value="GAL4"/>
    <property type="match status" value="1"/>
</dbReference>
<dbReference type="AlphaFoldDB" id="A0A9W4MLE8"/>
<protein>
    <recommendedName>
        <fullName evidence="7">Zn(2)-C6 fungal-type domain-containing protein</fullName>
    </recommendedName>
</protein>
<feature type="region of interest" description="Disordered" evidence="6">
    <location>
        <begin position="89"/>
        <end position="143"/>
    </location>
</feature>
<feature type="region of interest" description="Disordered" evidence="6">
    <location>
        <begin position="1"/>
        <end position="20"/>
    </location>
</feature>
<dbReference type="CDD" id="cd00067">
    <property type="entry name" value="GAL4"/>
    <property type="match status" value="1"/>
</dbReference>
<dbReference type="GO" id="GO:0008270">
    <property type="term" value="F:zinc ion binding"/>
    <property type="evidence" value="ECO:0007669"/>
    <property type="project" value="InterPro"/>
</dbReference>
<feature type="compositionally biased region" description="Basic and acidic residues" evidence="6">
    <location>
        <begin position="124"/>
        <end position="138"/>
    </location>
</feature>
<evidence type="ECO:0000313" key="9">
    <source>
        <dbReference type="Proteomes" id="UP001153461"/>
    </source>
</evidence>